<evidence type="ECO:0008006" key="5">
    <source>
        <dbReference type="Google" id="ProtNLM"/>
    </source>
</evidence>
<dbReference type="Pfam" id="PF14111">
    <property type="entry name" value="DUF4283"/>
    <property type="match status" value="1"/>
</dbReference>
<evidence type="ECO:0000259" key="3">
    <source>
        <dbReference type="Pfam" id="PF14392"/>
    </source>
</evidence>
<feature type="domain" description="Zinc knuckle CX2CX4HX4C" evidence="3">
    <location>
        <begin position="169"/>
        <end position="215"/>
    </location>
</feature>
<evidence type="ECO:0000313" key="4">
    <source>
        <dbReference type="EMBL" id="SPC72580.1"/>
    </source>
</evidence>
<feature type="compositionally biased region" description="Basic and acidic residues" evidence="1">
    <location>
        <begin position="258"/>
        <end position="269"/>
    </location>
</feature>
<dbReference type="EMBL" id="OIVN01000014">
    <property type="protein sequence ID" value="SPC72580.1"/>
    <property type="molecule type" value="Genomic_DNA"/>
</dbReference>
<gene>
    <name evidence="4" type="ORF">FSB_LOCUS462</name>
</gene>
<dbReference type="Pfam" id="PF14392">
    <property type="entry name" value="zf-CCHC_4"/>
    <property type="match status" value="1"/>
</dbReference>
<feature type="domain" description="DUF4283" evidence="2">
    <location>
        <begin position="29"/>
        <end position="104"/>
    </location>
</feature>
<evidence type="ECO:0000256" key="1">
    <source>
        <dbReference type="SAM" id="MobiDB-lite"/>
    </source>
</evidence>
<dbReference type="InterPro" id="IPR040256">
    <property type="entry name" value="At4g02000-like"/>
</dbReference>
<feature type="region of interest" description="Disordered" evidence="1">
    <location>
        <begin position="243"/>
        <end position="296"/>
    </location>
</feature>
<organism evidence="4">
    <name type="scientific">Fagus sylvatica</name>
    <name type="common">Beechnut</name>
    <dbReference type="NCBI Taxonomy" id="28930"/>
    <lineage>
        <taxon>Eukaryota</taxon>
        <taxon>Viridiplantae</taxon>
        <taxon>Streptophyta</taxon>
        <taxon>Embryophyta</taxon>
        <taxon>Tracheophyta</taxon>
        <taxon>Spermatophyta</taxon>
        <taxon>Magnoliopsida</taxon>
        <taxon>eudicotyledons</taxon>
        <taxon>Gunneridae</taxon>
        <taxon>Pentapetalae</taxon>
        <taxon>rosids</taxon>
        <taxon>fabids</taxon>
        <taxon>Fagales</taxon>
        <taxon>Fagaceae</taxon>
        <taxon>Fagus</taxon>
    </lineage>
</organism>
<dbReference type="InterPro" id="IPR025836">
    <property type="entry name" value="Zn_knuckle_CX2CX4HX4C"/>
</dbReference>
<name>A0A2N9ED78_FAGSY</name>
<protein>
    <recommendedName>
        <fullName evidence="5">Zinc knuckle CX2CX4HX4C domain-containing protein</fullName>
    </recommendedName>
</protein>
<evidence type="ECO:0000259" key="2">
    <source>
        <dbReference type="Pfam" id="PF14111"/>
    </source>
</evidence>
<dbReference type="PANTHER" id="PTHR31286:SF167">
    <property type="entry name" value="OS09G0268800 PROTEIN"/>
    <property type="match status" value="1"/>
</dbReference>
<dbReference type="InterPro" id="IPR025558">
    <property type="entry name" value="DUF4283"/>
</dbReference>
<dbReference type="AlphaFoldDB" id="A0A2N9ED78"/>
<accession>A0A2N9ED78</accession>
<dbReference type="PANTHER" id="PTHR31286">
    <property type="entry name" value="GLYCINE-RICH CELL WALL STRUCTURAL PROTEIN 1.8-LIKE"/>
    <property type="match status" value="1"/>
</dbReference>
<reference evidence="4" key="1">
    <citation type="submission" date="2018-02" db="EMBL/GenBank/DDBJ databases">
        <authorList>
            <person name="Cohen D.B."/>
            <person name="Kent A.D."/>
        </authorList>
    </citation>
    <scope>NUCLEOTIDE SEQUENCE</scope>
</reference>
<sequence>MDSIEDMWKRFSLSDKEVSNVDLEHTSQQSENILVAKFLTTRVLNIDSVARTFKPFWKTRWSFTIQDLGKNRLAFVFEDAMDLERVLVNEPWSFDKSLVVFQRLLEDGPINDALFSHVSFWVQLHNLLIRRMTEEVAKTIGKSIGYVEKVAASDDERGGENCMRIRVRVDVTRPLCHGRMVKLEVGKTSWVAFRYERLPNFCYWCGLFDHGEKDYNIGLRQRHADSVEEFQFGAWLRASSDHPPRKTVVTVPGNLTCERGKSTSKDSWRHPTPTTSEPQAPPDRHDRVPESTPPNLEMDMEVEQNPGPTDFTPQCKSTLDLFNDQLREIDQAINYIPEKDIVEDQIPALVHNYPNHTPAVLTPSSQFMQSAPLPHIPLGDISNGLTSPTGPKKNTAKWKKLARASNTRSAGPSQAHSLKRAVVYIEEEPVSERKKRATTSQCAYGSDLNAGDVCESNAVKISAEAGYQPCREP</sequence>
<proteinExistence type="predicted"/>